<protein>
    <submittedName>
        <fullName evidence="2">Uncharacterized protein</fullName>
    </submittedName>
</protein>
<evidence type="ECO:0000313" key="2">
    <source>
        <dbReference type="EMBL" id="SHN87814.1"/>
    </source>
</evidence>
<feature type="compositionally biased region" description="Low complexity" evidence="1">
    <location>
        <begin position="265"/>
        <end position="274"/>
    </location>
</feature>
<feature type="compositionally biased region" description="Basic and acidic residues" evidence="1">
    <location>
        <begin position="58"/>
        <end position="67"/>
    </location>
</feature>
<feature type="compositionally biased region" description="Basic residues" evidence="1">
    <location>
        <begin position="27"/>
        <end position="38"/>
    </location>
</feature>
<gene>
    <name evidence="2" type="ORF">SAMN05660350_04237</name>
</gene>
<dbReference type="Proteomes" id="UP000184428">
    <property type="component" value="Unassembled WGS sequence"/>
</dbReference>
<feature type="compositionally biased region" description="Basic and acidic residues" evidence="1">
    <location>
        <begin position="75"/>
        <end position="86"/>
    </location>
</feature>
<dbReference type="AlphaFoldDB" id="A0A1M7UXX9"/>
<dbReference type="EMBL" id="FRDM01000037">
    <property type="protein sequence ID" value="SHN87814.1"/>
    <property type="molecule type" value="Genomic_DNA"/>
</dbReference>
<name>A0A1M7UXX9_9ACTN</name>
<feature type="compositionally biased region" description="Low complexity" evidence="1">
    <location>
        <begin position="243"/>
        <end position="258"/>
    </location>
</feature>
<sequence>MSPVGPAPTTRTSVLVVMVVTSPRAGAGRRRTPARCGHRCGSPGRGSRRLAGRRRTRRPGEFEDRPSTRCLAHAVPDEVDHGEHVRSAQVGQPAHRARDDGVGRSPGDLVDVDRLDPPPARHEYDRQLGHAVEQLQHEAVEQGGAQDGPREPGPPDRLLGGQLGPVVVRRDSVDADDGDVDDVRSAGVAGGLQQPLGSFHVDRPGPPRGPWRSGRSRWSRPPHGADRLRCSGPPPGARRRAPAARPGSGSGSTPCGRRPPGRGPPGARAVRCRR</sequence>
<accession>A0A1M7UXX9</accession>
<feature type="compositionally biased region" description="Basic residues" evidence="1">
    <location>
        <begin position="46"/>
        <end position="57"/>
    </location>
</feature>
<evidence type="ECO:0000256" key="1">
    <source>
        <dbReference type="SAM" id="MobiDB-lite"/>
    </source>
</evidence>
<evidence type="ECO:0000313" key="3">
    <source>
        <dbReference type="Proteomes" id="UP000184428"/>
    </source>
</evidence>
<feature type="region of interest" description="Disordered" evidence="1">
    <location>
        <begin position="22"/>
        <end position="274"/>
    </location>
</feature>
<feature type="compositionally biased region" description="Basic and acidic residues" evidence="1">
    <location>
        <begin position="111"/>
        <end position="128"/>
    </location>
</feature>
<reference evidence="2 3" key="1">
    <citation type="submission" date="2016-12" db="EMBL/GenBank/DDBJ databases">
        <authorList>
            <person name="Song W.-J."/>
            <person name="Kurnit D.M."/>
        </authorList>
    </citation>
    <scope>NUCLEOTIDE SEQUENCE [LARGE SCALE GENOMIC DNA]</scope>
    <source>
        <strain evidence="2 3">DSM 43162</strain>
    </source>
</reference>
<proteinExistence type="predicted"/>
<organism evidence="2 3">
    <name type="scientific">Geodermatophilus obscurus</name>
    <dbReference type="NCBI Taxonomy" id="1861"/>
    <lineage>
        <taxon>Bacteria</taxon>
        <taxon>Bacillati</taxon>
        <taxon>Actinomycetota</taxon>
        <taxon>Actinomycetes</taxon>
        <taxon>Geodermatophilales</taxon>
        <taxon>Geodermatophilaceae</taxon>
        <taxon>Geodermatophilus</taxon>
    </lineage>
</organism>